<dbReference type="AlphaFoldDB" id="A0A5A7NRH5"/>
<name>A0A5A7NRH5_9MICC</name>
<evidence type="ECO:0000313" key="4">
    <source>
        <dbReference type="EMBL" id="GER23319.1"/>
    </source>
</evidence>
<dbReference type="PANTHER" id="PTHR44591:SF22">
    <property type="entry name" value="CHEY SUBFAMILY"/>
    <property type="match status" value="1"/>
</dbReference>
<dbReference type="GO" id="GO:0000160">
    <property type="term" value="P:phosphorelay signal transduction system"/>
    <property type="evidence" value="ECO:0007669"/>
    <property type="project" value="InterPro"/>
</dbReference>
<dbReference type="PROSITE" id="PS50110">
    <property type="entry name" value="RESPONSE_REGULATORY"/>
    <property type="match status" value="1"/>
</dbReference>
<feature type="modified residue" description="4-aspartylphosphate" evidence="2">
    <location>
        <position position="56"/>
    </location>
</feature>
<dbReference type="PANTHER" id="PTHR44591">
    <property type="entry name" value="STRESS RESPONSE REGULATOR PROTEIN 1"/>
    <property type="match status" value="1"/>
</dbReference>
<dbReference type="OrthoDB" id="9808843at2"/>
<dbReference type="InterPro" id="IPR001789">
    <property type="entry name" value="Sig_transdc_resp-reg_receiver"/>
</dbReference>
<sequence length="127" mass="13712">MDNPRRILLVDDDSGIREVARTVLEMVGGYDVETAASGLEGLEKARTSPPDAIVLDVMMPGLDGPATFARLQEQPETRDVPVILLTAKTQAADRSRFASMGVAGMLPKPFDPMALCDQIAGMLDWQP</sequence>
<comment type="caution">
    <text evidence="4">The sequence shown here is derived from an EMBL/GenBank/DDBJ whole genome shotgun (WGS) entry which is preliminary data.</text>
</comment>
<keyword evidence="5" id="KW-1185">Reference proteome</keyword>
<dbReference type="Proteomes" id="UP000325307">
    <property type="component" value="Unassembled WGS sequence"/>
</dbReference>
<evidence type="ECO:0000313" key="5">
    <source>
        <dbReference type="Proteomes" id="UP000325307"/>
    </source>
</evidence>
<feature type="domain" description="Response regulatory" evidence="3">
    <location>
        <begin position="6"/>
        <end position="123"/>
    </location>
</feature>
<dbReference type="SUPFAM" id="SSF52172">
    <property type="entry name" value="CheY-like"/>
    <property type="match status" value="1"/>
</dbReference>
<evidence type="ECO:0000256" key="1">
    <source>
        <dbReference type="ARBA" id="ARBA00022553"/>
    </source>
</evidence>
<dbReference type="InterPro" id="IPR011006">
    <property type="entry name" value="CheY-like_superfamily"/>
</dbReference>
<reference evidence="4 5" key="1">
    <citation type="submission" date="2019-09" db="EMBL/GenBank/DDBJ databases">
        <title>Arthrobacter zafarii sp. nov., a moderately thermotolerant and halotolerant actinobacterium isolated from Cholistan desert soil of Pakistan.</title>
        <authorList>
            <person name="Amin A."/>
            <person name="Ahmed I."/>
            <person name="Khalid N."/>
            <person name="Schumann P."/>
            <person name="Busse H.J."/>
            <person name="Khan I.U."/>
            <person name="Li S."/>
            <person name="Li W.J."/>
        </authorList>
    </citation>
    <scope>NUCLEOTIDE SEQUENCE [LARGE SCALE GENOMIC DNA]</scope>
    <source>
        <strain evidence="4 5">NCCP-1664</strain>
    </source>
</reference>
<keyword evidence="1 2" id="KW-0597">Phosphoprotein</keyword>
<dbReference type="Pfam" id="PF00072">
    <property type="entry name" value="Response_reg"/>
    <property type="match status" value="1"/>
</dbReference>
<dbReference type="RefSeq" id="WP_149956913.1">
    <property type="nucleotide sequence ID" value="NZ_BKDJ01000008.1"/>
</dbReference>
<evidence type="ECO:0000256" key="2">
    <source>
        <dbReference type="PROSITE-ProRule" id="PRU00169"/>
    </source>
</evidence>
<protein>
    <submittedName>
        <fullName evidence="4">Response regulator</fullName>
    </submittedName>
</protein>
<accession>A0A5A7NRH5</accession>
<evidence type="ECO:0000259" key="3">
    <source>
        <dbReference type="PROSITE" id="PS50110"/>
    </source>
</evidence>
<organism evidence="4 5">
    <name type="scientific">Zafaria cholistanensis</name>
    <dbReference type="NCBI Taxonomy" id="1682741"/>
    <lineage>
        <taxon>Bacteria</taxon>
        <taxon>Bacillati</taxon>
        <taxon>Actinomycetota</taxon>
        <taxon>Actinomycetes</taxon>
        <taxon>Micrococcales</taxon>
        <taxon>Micrococcaceae</taxon>
        <taxon>Zafaria</taxon>
    </lineage>
</organism>
<dbReference type="Gene3D" id="3.40.50.2300">
    <property type="match status" value="1"/>
</dbReference>
<dbReference type="InterPro" id="IPR050595">
    <property type="entry name" value="Bact_response_regulator"/>
</dbReference>
<gene>
    <name evidence="4" type="ORF">NCCP1664_18150</name>
</gene>
<dbReference type="CDD" id="cd17552">
    <property type="entry name" value="REC_RR468-like"/>
    <property type="match status" value="1"/>
</dbReference>
<dbReference type="SMART" id="SM00448">
    <property type="entry name" value="REC"/>
    <property type="match status" value="1"/>
</dbReference>
<proteinExistence type="predicted"/>
<dbReference type="EMBL" id="BKDJ01000008">
    <property type="protein sequence ID" value="GER23319.1"/>
    <property type="molecule type" value="Genomic_DNA"/>
</dbReference>